<dbReference type="AlphaFoldDB" id="E8MAU8"/>
<organism evidence="1 2">
    <name type="scientific">Vibrio sinaloensis DSM 21326</name>
    <dbReference type="NCBI Taxonomy" id="945550"/>
    <lineage>
        <taxon>Bacteria</taxon>
        <taxon>Pseudomonadati</taxon>
        <taxon>Pseudomonadota</taxon>
        <taxon>Gammaproteobacteria</taxon>
        <taxon>Vibrionales</taxon>
        <taxon>Vibrionaceae</taxon>
        <taxon>Vibrio</taxon>
        <taxon>Vibrio oreintalis group</taxon>
    </lineage>
</organism>
<comment type="caution">
    <text evidence="1">The sequence shown here is derived from an EMBL/GenBank/DDBJ whole genome shotgun (WGS) entry which is preliminary data.</text>
</comment>
<dbReference type="EMBL" id="AEVT01000098">
    <property type="protein sequence ID" value="EGA68778.1"/>
    <property type="molecule type" value="Genomic_DNA"/>
</dbReference>
<gene>
    <name evidence="1" type="ORF">VISI1226_10632</name>
</gene>
<dbReference type="GeneID" id="95570691"/>
<dbReference type="Proteomes" id="UP000006228">
    <property type="component" value="Unassembled WGS sequence"/>
</dbReference>
<dbReference type="PROSITE" id="PS51257">
    <property type="entry name" value="PROKAR_LIPOPROTEIN"/>
    <property type="match status" value="1"/>
</dbReference>
<dbReference type="RefSeq" id="WP_008079689.1">
    <property type="nucleotide sequence ID" value="NZ_AEVT01000098.1"/>
</dbReference>
<protein>
    <submittedName>
        <fullName evidence="1">Putative lipoprotein</fullName>
    </submittedName>
</protein>
<keyword evidence="1" id="KW-0449">Lipoprotein</keyword>
<evidence type="ECO:0000313" key="2">
    <source>
        <dbReference type="Proteomes" id="UP000006228"/>
    </source>
</evidence>
<dbReference type="eggNOG" id="ENOG5032RT1">
    <property type="taxonomic scope" value="Bacteria"/>
</dbReference>
<proteinExistence type="predicted"/>
<sequence>MKKWGLLFIACFAIAGCSSKFVYNNLDWLLIEYVEDFVELDDEQEKYVSDKMEQLSEWHRREEIPNYIEHLDELMALDLKTFSEEDLQAQETKIQGHSQRIVARVAPEISQLAQQLTDEQVDELMNSIRVRHTKYKNKYQNLSSEQVRDKYAERISENINDWFGSVTDEQQQIIRNWTQDLYITSFDWIEHQTKMRVEINALFSNRLNKRYFAPHFETLMFDSTSYYAPQLEQKIDHNRAVANRYLVKIINSATAKQTKYYKSELQDWKDIALDVQ</sequence>
<dbReference type="Pfam" id="PF19795">
    <property type="entry name" value="DUF6279"/>
    <property type="match status" value="1"/>
</dbReference>
<dbReference type="OrthoDB" id="5767052at2"/>
<accession>E8MAU8</accession>
<dbReference type="InterPro" id="IPR016875">
    <property type="entry name" value="UCP028200"/>
</dbReference>
<evidence type="ECO:0000313" key="1">
    <source>
        <dbReference type="EMBL" id="EGA68778.1"/>
    </source>
</evidence>
<reference evidence="1 2" key="1">
    <citation type="journal article" date="2012" name="Int. J. Syst. Evol. Microbiol.">
        <title>Vibrio caribbeanicus sp. nov., isolated from the marine sponge Scleritoderma cyanea.</title>
        <authorList>
            <person name="Hoffmann M."/>
            <person name="Monday S.R."/>
            <person name="Allard M.W."/>
            <person name="Strain E.A."/>
            <person name="Whittaker P."/>
            <person name="Naum M."/>
            <person name="McCarthy P.J."/>
            <person name="Lopez J.V."/>
            <person name="Fischer M."/>
            <person name="Brown E.W."/>
        </authorList>
    </citation>
    <scope>NUCLEOTIDE SEQUENCE [LARGE SCALE GENOMIC DNA]</scope>
    <source>
        <strain evidence="2">DSMZ 21326</strain>
    </source>
</reference>
<dbReference type="PIRSF" id="PIRSF028200">
    <property type="entry name" value="UCP028200"/>
    <property type="match status" value="1"/>
</dbReference>
<name>E8MAU8_PHOS4</name>